<keyword evidence="1" id="KW-0806">Transcription termination</keyword>
<dbReference type="Pfam" id="PF08529">
    <property type="entry name" value="NusA_N"/>
    <property type="match status" value="1"/>
</dbReference>
<evidence type="ECO:0000313" key="10">
    <source>
        <dbReference type="EMBL" id="MCV3728308.1"/>
    </source>
</evidence>
<dbReference type="InterPro" id="IPR012340">
    <property type="entry name" value="NA-bd_OB-fold"/>
</dbReference>
<dbReference type="InterPro" id="IPR015946">
    <property type="entry name" value="KH_dom-like_a/b"/>
</dbReference>
<dbReference type="PANTHER" id="PTHR22648:SF0">
    <property type="entry name" value="TRANSCRIPTION TERMINATION_ANTITERMINATION PROTEIN NUSA"/>
    <property type="match status" value="1"/>
</dbReference>
<keyword evidence="6" id="KW-0804">Transcription</keyword>
<evidence type="ECO:0000256" key="7">
    <source>
        <dbReference type="PROSITE-ProRule" id="PRU00117"/>
    </source>
</evidence>
<keyword evidence="11" id="KW-1185">Reference proteome</keyword>
<accession>A0ABT3BM27</accession>
<dbReference type="NCBIfam" id="TIGR01953">
    <property type="entry name" value="NusA"/>
    <property type="match status" value="1"/>
</dbReference>
<evidence type="ECO:0000313" key="11">
    <source>
        <dbReference type="Proteomes" id="UP001208245"/>
    </source>
</evidence>
<dbReference type="InterPro" id="IPR009019">
    <property type="entry name" value="KH_sf_prok-type"/>
</dbReference>
<gene>
    <name evidence="10" type="primary">nusA</name>
    <name evidence="10" type="ORF">OF376_00705</name>
</gene>
<evidence type="ECO:0000256" key="8">
    <source>
        <dbReference type="SAM" id="MobiDB-lite"/>
    </source>
</evidence>
<dbReference type="InterPro" id="IPR013735">
    <property type="entry name" value="TF_NusA_N"/>
</dbReference>
<dbReference type="SMART" id="SM00322">
    <property type="entry name" value="KH"/>
    <property type="match status" value="2"/>
</dbReference>
<name>A0ABT3BM27_9BACT</name>
<dbReference type="Pfam" id="PF26594">
    <property type="entry name" value="KH_NusA_2nd"/>
    <property type="match status" value="1"/>
</dbReference>
<evidence type="ECO:0000256" key="4">
    <source>
        <dbReference type="ARBA" id="ARBA00022884"/>
    </source>
</evidence>
<dbReference type="Proteomes" id="UP001208245">
    <property type="component" value="Unassembled WGS sequence"/>
</dbReference>
<keyword evidence="5" id="KW-0805">Transcription regulation</keyword>
<dbReference type="SUPFAM" id="SSF54814">
    <property type="entry name" value="Prokaryotic type KH domain (KH-domain type II)"/>
    <property type="match status" value="2"/>
</dbReference>
<keyword evidence="3" id="KW-0889">Transcription antitermination</keyword>
<dbReference type="SUPFAM" id="SSF69705">
    <property type="entry name" value="Transcription factor NusA, N-terminal domain"/>
    <property type="match status" value="1"/>
</dbReference>
<feature type="domain" description="S1 motif" evidence="9">
    <location>
        <begin position="144"/>
        <end position="216"/>
    </location>
</feature>
<dbReference type="RefSeq" id="WP_263821636.1">
    <property type="nucleotide sequence ID" value="NZ_JAOXHL010000001.1"/>
</dbReference>
<dbReference type="InterPro" id="IPR004087">
    <property type="entry name" value="KH_dom"/>
</dbReference>
<feature type="compositionally biased region" description="Acidic residues" evidence="8">
    <location>
        <begin position="442"/>
        <end position="451"/>
    </location>
</feature>
<evidence type="ECO:0000256" key="5">
    <source>
        <dbReference type="ARBA" id="ARBA00023015"/>
    </source>
</evidence>
<dbReference type="InterPro" id="IPR025249">
    <property type="entry name" value="TF_NusA_KH_1st"/>
</dbReference>
<dbReference type="PANTHER" id="PTHR22648">
    <property type="entry name" value="TRANSCRIPTION TERMINATION FACTOR NUSA"/>
    <property type="match status" value="1"/>
</dbReference>
<dbReference type="Gene3D" id="3.30.1480.10">
    <property type="entry name" value="NusA, N-terminal domain"/>
    <property type="match status" value="1"/>
</dbReference>
<sequence>MSKQESGLLKIMKEIAIEKDISITDIHNILLDAFLKTYKRSRPDEDVAFQIDLENGNIVVSEKYKVVSDDLHDSDDFDDTIQMLHKDALVFDPKIKVNDTLTIHPSVQDVFTPYEVAQILQLLKQRTTELHNKKVSQYWEPMINTVVYAKVVEVSQHNEHINGYHVQLEDKWNTKGYLSSREIVRGETFTVGNSYYFAIKEVKEQSKLWPVLLSRKEPALIKAIITNEAVDVANGTIEINAIARDAGFKTKVAVSSNNPHVDPVGSIIGQDANILKTIQQQIGEERLDVVKYSNDKETFIANAIGINNILGMIVKNEPNEDPNAPYKIKQLVTVIVTNESFPKIIGRQGKNIRLISKLVQANIDVKSIKDAQEQNLVYESFNKDVLHQKQMHLINQKNQSNDEVLAMLHAEDNDAELDAHQSVVDHKPISQPIETNDHLEEPVDQNDENDENWVAEGFEDLINN</sequence>
<dbReference type="InterPro" id="IPR030842">
    <property type="entry name" value="TF_NusA_bacterial"/>
</dbReference>
<dbReference type="InterPro" id="IPR010213">
    <property type="entry name" value="TF_NusA"/>
</dbReference>
<dbReference type="PROSITE" id="PS50126">
    <property type="entry name" value="S1"/>
    <property type="match status" value="1"/>
</dbReference>
<proteinExistence type="predicted"/>
<feature type="region of interest" description="Disordered" evidence="8">
    <location>
        <begin position="429"/>
        <end position="451"/>
    </location>
</feature>
<dbReference type="Gene3D" id="2.40.50.140">
    <property type="entry name" value="Nucleic acid-binding proteins"/>
    <property type="match status" value="1"/>
</dbReference>
<organism evidence="10 11">
    <name type="scientific">Ureaplasma miroungigenitalium</name>
    <dbReference type="NCBI Taxonomy" id="1042321"/>
    <lineage>
        <taxon>Bacteria</taxon>
        <taxon>Bacillati</taxon>
        <taxon>Mycoplasmatota</taxon>
        <taxon>Mycoplasmoidales</taxon>
        <taxon>Mycoplasmoidaceae</taxon>
        <taxon>Ureaplasma</taxon>
    </lineage>
</organism>
<evidence type="ECO:0000256" key="3">
    <source>
        <dbReference type="ARBA" id="ARBA00022814"/>
    </source>
</evidence>
<dbReference type="PROSITE" id="PS50084">
    <property type="entry name" value="KH_TYPE_1"/>
    <property type="match status" value="1"/>
</dbReference>
<evidence type="ECO:0000256" key="6">
    <source>
        <dbReference type="ARBA" id="ARBA00023163"/>
    </source>
</evidence>
<keyword evidence="2" id="KW-0963">Cytoplasm</keyword>
<dbReference type="InterPro" id="IPR003029">
    <property type="entry name" value="S1_domain"/>
</dbReference>
<dbReference type="InterPro" id="IPR058582">
    <property type="entry name" value="KH_NusA_2nd"/>
</dbReference>
<dbReference type="Gene3D" id="3.30.300.20">
    <property type="match status" value="2"/>
</dbReference>
<protein>
    <submittedName>
        <fullName evidence="10">Transcription termination factor NusA</fullName>
    </submittedName>
</protein>
<dbReference type="InterPro" id="IPR036555">
    <property type="entry name" value="NusA_N_sf"/>
</dbReference>
<reference evidence="10 11" key="1">
    <citation type="journal article" date="2020" name="Int. J. Syst. Evol. Microbiol.">
        <title>Ureaplasma miroungigenitalium sp. nov. isolated from northern elephant seals (Mirounga angustirostris) and Ureaplasma zalophigenitalium sp. nov. isolated from California sea lions (Zalophus californianus).</title>
        <authorList>
            <person name="Volokhov D.V."/>
            <person name="Gulland F.M."/>
            <person name="Gao Y."/>
            <person name="Chizhikov V.E."/>
        </authorList>
    </citation>
    <scope>NUCLEOTIDE SEQUENCE [LARGE SCALE GENOMIC DNA]</scope>
    <source>
        <strain evidence="10 11">ES3182-GEN</strain>
    </source>
</reference>
<evidence type="ECO:0000256" key="2">
    <source>
        <dbReference type="ARBA" id="ARBA00022490"/>
    </source>
</evidence>
<evidence type="ECO:0000259" key="9">
    <source>
        <dbReference type="PROSITE" id="PS50126"/>
    </source>
</evidence>
<keyword evidence="4 7" id="KW-0694">RNA-binding</keyword>
<evidence type="ECO:0000256" key="1">
    <source>
        <dbReference type="ARBA" id="ARBA00022472"/>
    </source>
</evidence>
<dbReference type="Pfam" id="PF13184">
    <property type="entry name" value="KH_NusA_1st"/>
    <property type="match status" value="1"/>
</dbReference>
<comment type="caution">
    <text evidence="10">The sequence shown here is derived from an EMBL/GenBank/DDBJ whole genome shotgun (WGS) entry which is preliminary data.</text>
</comment>
<dbReference type="EMBL" id="JAOXHL010000001">
    <property type="protein sequence ID" value="MCV3728308.1"/>
    <property type="molecule type" value="Genomic_DNA"/>
</dbReference>